<organism evidence="3">
    <name type="scientific">marine metagenome</name>
    <dbReference type="NCBI Taxonomy" id="408172"/>
    <lineage>
        <taxon>unclassified sequences</taxon>
        <taxon>metagenomes</taxon>
        <taxon>ecological metagenomes</taxon>
    </lineage>
</organism>
<sequence length="71" mass="7524">MNIFDTFITAISSLAINKLRTSLALLGIVIGVSAVISTMAIGKGSQEQITSMIQTLGTNLLFVKPGEIENQ</sequence>
<feature type="transmembrane region" description="Helical" evidence="1">
    <location>
        <begin position="23"/>
        <end position="42"/>
    </location>
</feature>
<evidence type="ECO:0000256" key="1">
    <source>
        <dbReference type="SAM" id="Phobius"/>
    </source>
</evidence>
<dbReference type="InterPro" id="IPR025857">
    <property type="entry name" value="MacB_PCD"/>
</dbReference>
<gene>
    <name evidence="3" type="ORF">METZ01_LOCUS299900</name>
</gene>
<dbReference type="EMBL" id="UINC01092989">
    <property type="protein sequence ID" value="SVC47046.1"/>
    <property type="molecule type" value="Genomic_DNA"/>
</dbReference>
<reference evidence="3" key="1">
    <citation type="submission" date="2018-05" db="EMBL/GenBank/DDBJ databases">
        <authorList>
            <person name="Lanie J.A."/>
            <person name="Ng W.-L."/>
            <person name="Kazmierczak K.M."/>
            <person name="Andrzejewski T.M."/>
            <person name="Davidsen T.M."/>
            <person name="Wayne K.J."/>
            <person name="Tettelin H."/>
            <person name="Glass J.I."/>
            <person name="Rusch D."/>
            <person name="Podicherti R."/>
            <person name="Tsui H.-C.T."/>
            <person name="Winkler M.E."/>
        </authorList>
    </citation>
    <scope>NUCLEOTIDE SEQUENCE</scope>
</reference>
<keyword evidence="1" id="KW-0812">Transmembrane</keyword>
<keyword evidence="1" id="KW-1133">Transmembrane helix</keyword>
<evidence type="ECO:0000259" key="2">
    <source>
        <dbReference type="Pfam" id="PF12704"/>
    </source>
</evidence>
<accession>A0A382ME35</accession>
<feature type="non-terminal residue" evidence="3">
    <location>
        <position position="71"/>
    </location>
</feature>
<dbReference type="Pfam" id="PF12704">
    <property type="entry name" value="MacB_PCD"/>
    <property type="match status" value="1"/>
</dbReference>
<protein>
    <recommendedName>
        <fullName evidence="2">MacB-like periplasmic core domain-containing protein</fullName>
    </recommendedName>
</protein>
<keyword evidence="1" id="KW-0472">Membrane</keyword>
<proteinExistence type="predicted"/>
<dbReference type="AlphaFoldDB" id="A0A382ME35"/>
<evidence type="ECO:0000313" key="3">
    <source>
        <dbReference type="EMBL" id="SVC47046.1"/>
    </source>
</evidence>
<feature type="domain" description="MacB-like periplasmic core" evidence="2">
    <location>
        <begin position="21"/>
        <end position="67"/>
    </location>
</feature>
<name>A0A382ME35_9ZZZZ</name>